<evidence type="ECO:0000313" key="1">
    <source>
        <dbReference type="EMBL" id="JAH56592.1"/>
    </source>
</evidence>
<dbReference type="EMBL" id="GBXM01051985">
    <property type="protein sequence ID" value="JAH56592.1"/>
    <property type="molecule type" value="Transcribed_RNA"/>
</dbReference>
<organism evidence="1">
    <name type="scientific">Anguilla anguilla</name>
    <name type="common">European freshwater eel</name>
    <name type="synonym">Muraena anguilla</name>
    <dbReference type="NCBI Taxonomy" id="7936"/>
    <lineage>
        <taxon>Eukaryota</taxon>
        <taxon>Metazoa</taxon>
        <taxon>Chordata</taxon>
        <taxon>Craniata</taxon>
        <taxon>Vertebrata</taxon>
        <taxon>Euteleostomi</taxon>
        <taxon>Actinopterygii</taxon>
        <taxon>Neopterygii</taxon>
        <taxon>Teleostei</taxon>
        <taxon>Anguilliformes</taxon>
        <taxon>Anguillidae</taxon>
        <taxon>Anguilla</taxon>
    </lineage>
</organism>
<protein>
    <submittedName>
        <fullName evidence="1">Uncharacterized protein</fullName>
    </submittedName>
</protein>
<dbReference type="AlphaFoldDB" id="A0A0E9TSZ3"/>
<name>A0A0E9TSZ3_ANGAN</name>
<reference evidence="1" key="1">
    <citation type="submission" date="2014-11" db="EMBL/GenBank/DDBJ databases">
        <authorList>
            <person name="Amaro Gonzalez C."/>
        </authorList>
    </citation>
    <scope>NUCLEOTIDE SEQUENCE</scope>
</reference>
<accession>A0A0E9TSZ3</accession>
<sequence length="34" mass="3733">MCSNFLVLVKIVHNPETLNSFKGSQIAGHYSNLA</sequence>
<proteinExistence type="predicted"/>
<reference evidence="1" key="2">
    <citation type="journal article" date="2015" name="Fish Shellfish Immunol.">
        <title>Early steps in the European eel (Anguilla anguilla)-Vibrio vulnificus interaction in the gills: Role of the RtxA13 toxin.</title>
        <authorList>
            <person name="Callol A."/>
            <person name="Pajuelo D."/>
            <person name="Ebbesson L."/>
            <person name="Teles M."/>
            <person name="MacKenzie S."/>
            <person name="Amaro C."/>
        </authorList>
    </citation>
    <scope>NUCLEOTIDE SEQUENCE</scope>
</reference>